<gene>
    <name evidence="1" type="ORF">Cme02nite_54520</name>
</gene>
<evidence type="ECO:0000313" key="2">
    <source>
        <dbReference type="Proteomes" id="UP000660339"/>
    </source>
</evidence>
<evidence type="ECO:0000313" key="1">
    <source>
        <dbReference type="EMBL" id="GIG17120.1"/>
    </source>
</evidence>
<reference evidence="1" key="1">
    <citation type="submission" date="2021-01" db="EMBL/GenBank/DDBJ databases">
        <title>Whole genome shotgun sequence of Catellatospora methionotrophica NBRC 14553.</title>
        <authorList>
            <person name="Komaki H."/>
            <person name="Tamura T."/>
        </authorList>
    </citation>
    <scope>NUCLEOTIDE SEQUENCE</scope>
    <source>
        <strain evidence="1">NBRC 14553</strain>
    </source>
</reference>
<organism evidence="1 2">
    <name type="scientific">Catellatospora methionotrophica</name>
    <dbReference type="NCBI Taxonomy" id="121620"/>
    <lineage>
        <taxon>Bacteria</taxon>
        <taxon>Bacillati</taxon>
        <taxon>Actinomycetota</taxon>
        <taxon>Actinomycetes</taxon>
        <taxon>Micromonosporales</taxon>
        <taxon>Micromonosporaceae</taxon>
        <taxon>Catellatospora</taxon>
    </lineage>
</organism>
<protein>
    <submittedName>
        <fullName evidence="1">Uncharacterized protein</fullName>
    </submittedName>
</protein>
<keyword evidence="2" id="KW-1185">Reference proteome</keyword>
<proteinExistence type="predicted"/>
<dbReference type="Proteomes" id="UP000660339">
    <property type="component" value="Unassembled WGS sequence"/>
</dbReference>
<sequence>MWLLSGHVLTLASEVGPAQPPKGPNRGRARHTRLGCGAAAGGASALRTACPAFQSTVTTTLPRARPAST</sequence>
<name>A0A8J3LEY1_9ACTN</name>
<comment type="caution">
    <text evidence="1">The sequence shown here is derived from an EMBL/GenBank/DDBJ whole genome shotgun (WGS) entry which is preliminary data.</text>
</comment>
<dbReference type="AlphaFoldDB" id="A0A8J3LEY1"/>
<accession>A0A8J3LEY1</accession>
<dbReference type="EMBL" id="BONJ01000030">
    <property type="protein sequence ID" value="GIG17120.1"/>
    <property type="molecule type" value="Genomic_DNA"/>
</dbReference>